<organism evidence="4 5">
    <name type="scientific">Tepidibacter thalassicus DSM 15285</name>
    <dbReference type="NCBI Taxonomy" id="1123350"/>
    <lineage>
        <taxon>Bacteria</taxon>
        <taxon>Bacillati</taxon>
        <taxon>Bacillota</taxon>
        <taxon>Clostridia</taxon>
        <taxon>Peptostreptococcales</taxon>
        <taxon>Peptostreptococcaceae</taxon>
        <taxon>Tepidibacter</taxon>
    </lineage>
</organism>
<dbReference type="PANTHER" id="PTHR43156">
    <property type="entry name" value="STAGE II SPORULATION PROTEIN E-RELATED"/>
    <property type="match status" value="1"/>
</dbReference>
<dbReference type="OrthoDB" id="9763774at2"/>
<name>A0A1M5TLZ7_9FIRM</name>
<feature type="transmembrane region" description="Helical" evidence="2">
    <location>
        <begin position="202"/>
        <end position="230"/>
    </location>
</feature>
<proteinExistence type="predicted"/>
<feature type="transmembrane region" description="Helical" evidence="2">
    <location>
        <begin position="21"/>
        <end position="43"/>
    </location>
</feature>
<dbReference type="EMBL" id="FQXH01000037">
    <property type="protein sequence ID" value="SHH51699.1"/>
    <property type="molecule type" value="Genomic_DNA"/>
</dbReference>
<keyword evidence="1" id="KW-0378">Hydrolase</keyword>
<protein>
    <submittedName>
        <fullName evidence="4">Stage II sporulation protein E</fullName>
    </submittedName>
</protein>
<dbReference type="InterPro" id="IPR014221">
    <property type="entry name" value="SpoII_E"/>
</dbReference>
<dbReference type="NCBIfam" id="TIGR02865">
    <property type="entry name" value="spore_II_E"/>
    <property type="match status" value="1"/>
</dbReference>
<dbReference type="SMART" id="SM00332">
    <property type="entry name" value="PP2Cc"/>
    <property type="match status" value="1"/>
</dbReference>
<evidence type="ECO:0000256" key="2">
    <source>
        <dbReference type="SAM" id="Phobius"/>
    </source>
</evidence>
<evidence type="ECO:0000259" key="3">
    <source>
        <dbReference type="PROSITE" id="PS51746"/>
    </source>
</evidence>
<reference evidence="5" key="1">
    <citation type="submission" date="2016-11" db="EMBL/GenBank/DDBJ databases">
        <authorList>
            <person name="Varghese N."/>
            <person name="Submissions S."/>
        </authorList>
    </citation>
    <scope>NUCLEOTIDE SEQUENCE [LARGE SCALE GENOMIC DNA]</scope>
    <source>
        <strain evidence="5">DSM 15285</strain>
    </source>
</reference>
<sequence length="788" mass="88745">MQRIHISAYRRRYIKDVSKGINIDNTLLFLCVLGFLLGRAIIIDNLGPFGISYFIYMCKHKKYKIPVFFSIALGIILSHEGSDALRYIITLVIVHLISPIISKEEDSIIKIATIGFIISTFTGIMGAFVKGIYTYDILISLFEGIAVFVLVYIYSFGIPLILKRSMRRAISNEEIIALSIIIGLCIMGVSNVNLFEISLKNVLSLLIIIMISYKGGAALGATIGITIGLITTMDTASSPIYIGIYGFSGLLGGLFNKVNKFVTLIGFIIGWSIVIIYTRGSYELVLSLREVFIASLVFLLISEEKLKYLERFTKGILGNEESALNYIDRVKEIINCRLRDIQSAYFEIATTFEKVREKDKILDQRDVASVIDMINSDVCSKCCMKKSCWESKFNHTYNLFVKMLNILEEEGRIDESLVPKDFKRCCINEREVIKSVNHYFDLFMLDYRWNKKLSETRKLVSNQIKSISNSIGEVAEELNEEINFDLEMENNIIVELDKENIKVDKICFLRREGDNFEINIEKNACYGGSLCEEKLIPAVSRAVGRRLSSYKVGCRSISDRCSIRLVNSQEYVAGTHVSSLSKDGNIVSGDNYTYMEIWDGKYMVALSDGMGKGEKAFEESSLTIEILEKMMESKINEEISIDTINNMLILKSSDEIFSTVDLSIIDLKDGSVESVKMGACPSFIKRAKGGVEVISSSSLPVGIISEIKIDRDNRRVKEGDFIIMVSDGIVDAGKDKQLGENWLYTVIEKIDKTNPAEISKIILDEALKLVDGNPQDDMTVMVTKIWRN</sequence>
<evidence type="ECO:0000313" key="4">
    <source>
        <dbReference type="EMBL" id="SHH51699.1"/>
    </source>
</evidence>
<dbReference type="STRING" id="1123350.SAMN02744040_02225"/>
<dbReference type="SMART" id="SM00331">
    <property type="entry name" value="PP2C_SIG"/>
    <property type="match status" value="1"/>
</dbReference>
<feature type="transmembrane region" description="Helical" evidence="2">
    <location>
        <begin position="135"/>
        <end position="155"/>
    </location>
</feature>
<keyword evidence="2" id="KW-0472">Membrane</keyword>
<feature type="domain" description="PPM-type phosphatase" evidence="3">
    <location>
        <begin position="574"/>
        <end position="785"/>
    </location>
</feature>
<keyword evidence="2" id="KW-1133">Transmembrane helix</keyword>
<evidence type="ECO:0000313" key="5">
    <source>
        <dbReference type="Proteomes" id="UP000242520"/>
    </source>
</evidence>
<dbReference type="AlphaFoldDB" id="A0A1M5TLZ7"/>
<dbReference type="InterPro" id="IPR001932">
    <property type="entry name" value="PPM-type_phosphatase-like_dom"/>
</dbReference>
<keyword evidence="2" id="KW-0812">Transmembrane</keyword>
<accession>A0A1M5TLZ7</accession>
<dbReference type="PROSITE" id="PS51746">
    <property type="entry name" value="PPM_2"/>
    <property type="match status" value="1"/>
</dbReference>
<dbReference type="RefSeq" id="WP_072726417.1">
    <property type="nucleotide sequence ID" value="NZ_FQXH01000037.1"/>
</dbReference>
<feature type="transmembrane region" description="Helical" evidence="2">
    <location>
        <begin position="84"/>
        <end position="102"/>
    </location>
</feature>
<dbReference type="Gene3D" id="3.60.40.10">
    <property type="entry name" value="PPM-type phosphatase domain"/>
    <property type="match status" value="1"/>
</dbReference>
<gene>
    <name evidence="4" type="ORF">SAMN02744040_02225</name>
</gene>
<feature type="transmembrane region" description="Helical" evidence="2">
    <location>
        <begin position="236"/>
        <end position="254"/>
    </location>
</feature>
<dbReference type="InterPro" id="IPR036457">
    <property type="entry name" value="PPM-type-like_dom_sf"/>
</dbReference>
<feature type="transmembrane region" description="Helical" evidence="2">
    <location>
        <begin position="108"/>
        <end position="128"/>
    </location>
</feature>
<dbReference type="GO" id="GO:0004722">
    <property type="term" value="F:protein serine/threonine phosphatase activity"/>
    <property type="evidence" value="ECO:0007669"/>
    <property type="project" value="InterPro"/>
</dbReference>
<feature type="transmembrane region" description="Helical" evidence="2">
    <location>
        <begin position="63"/>
        <end position="79"/>
    </location>
</feature>
<dbReference type="Pfam" id="PF07228">
    <property type="entry name" value="SpoIIE"/>
    <property type="match status" value="1"/>
</dbReference>
<dbReference type="InterPro" id="IPR052016">
    <property type="entry name" value="Bact_Sigma-Reg"/>
</dbReference>
<feature type="transmembrane region" description="Helical" evidence="2">
    <location>
        <begin position="175"/>
        <end position="195"/>
    </location>
</feature>
<dbReference type="PANTHER" id="PTHR43156:SF2">
    <property type="entry name" value="STAGE II SPORULATION PROTEIN E"/>
    <property type="match status" value="1"/>
</dbReference>
<keyword evidence="5" id="KW-1185">Reference proteome</keyword>
<dbReference type="Pfam" id="PF19732">
    <property type="entry name" value="SpoIIE_N"/>
    <property type="match status" value="1"/>
</dbReference>
<dbReference type="SUPFAM" id="SSF81606">
    <property type="entry name" value="PP2C-like"/>
    <property type="match status" value="1"/>
</dbReference>
<dbReference type="InterPro" id="IPR045768">
    <property type="entry name" value="SpoIIE_N"/>
</dbReference>
<evidence type="ECO:0000256" key="1">
    <source>
        <dbReference type="ARBA" id="ARBA00022801"/>
    </source>
</evidence>
<feature type="transmembrane region" description="Helical" evidence="2">
    <location>
        <begin position="261"/>
        <end position="278"/>
    </location>
</feature>
<dbReference type="Proteomes" id="UP000242520">
    <property type="component" value="Unassembled WGS sequence"/>
</dbReference>